<name>A0A7J7LD44_9MAGN</name>
<gene>
    <name evidence="3" type="ORF">GIB67_013894</name>
</gene>
<keyword evidence="1" id="KW-0863">Zinc-finger</keyword>
<comment type="caution">
    <text evidence="3">The sequence shown here is derived from an EMBL/GenBank/DDBJ whole genome shotgun (WGS) entry which is preliminary data.</text>
</comment>
<dbReference type="Proteomes" id="UP000541444">
    <property type="component" value="Unassembled WGS sequence"/>
</dbReference>
<dbReference type="AlphaFoldDB" id="A0A7J7LD44"/>
<accession>A0A7J7LD44</accession>
<sequence length="203" mass="22971">MNSEVVKIAKRAETKFWQTSYSSYTPPTSATTTTTTKPLMVTLAASCYNCGKTGLIKRECTTPRKHIALLTHNLHDHSNEVFSQMWGNDVDEETVSANQLPIEFFVPGIALAIEKKSRRIEISLFCFARAIESFFVCMIDSGVLPRPKKLKRADVVVFSLSTAVIMHCYAREREVFRSKYLNVLDWVFGVPPSSFVTSFEKRS</sequence>
<dbReference type="InterPro" id="IPR001878">
    <property type="entry name" value="Znf_CCHC"/>
</dbReference>
<dbReference type="SUPFAM" id="SSF57756">
    <property type="entry name" value="Retrovirus zinc finger-like domains"/>
    <property type="match status" value="1"/>
</dbReference>
<evidence type="ECO:0000259" key="2">
    <source>
        <dbReference type="PROSITE" id="PS50158"/>
    </source>
</evidence>
<dbReference type="PANTHER" id="PTHR12459">
    <property type="entry name" value="TRANSMEMBRANE PROTEIN 135-RELATED"/>
    <property type="match status" value="1"/>
</dbReference>
<dbReference type="PROSITE" id="PS50158">
    <property type="entry name" value="ZF_CCHC"/>
    <property type="match status" value="1"/>
</dbReference>
<dbReference type="PANTHER" id="PTHR12459:SF15">
    <property type="entry name" value="TRANSMEMBRANE PROTEIN 135"/>
    <property type="match status" value="1"/>
</dbReference>
<dbReference type="InterPro" id="IPR036875">
    <property type="entry name" value="Znf_CCHC_sf"/>
</dbReference>
<feature type="domain" description="CCHC-type" evidence="2">
    <location>
        <begin position="47"/>
        <end position="60"/>
    </location>
</feature>
<evidence type="ECO:0000256" key="1">
    <source>
        <dbReference type="PROSITE-ProRule" id="PRU00047"/>
    </source>
</evidence>
<keyword evidence="4" id="KW-1185">Reference proteome</keyword>
<dbReference type="GO" id="GO:0008270">
    <property type="term" value="F:zinc ion binding"/>
    <property type="evidence" value="ECO:0007669"/>
    <property type="project" value="UniProtKB-KW"/>
</dbReference>
<dbReference type="OrthoDB" id="291792at2759"/>
<protein>
    <recommendedName>
        <fullName evidence="2">CCHC-type domain-containing protein</fullName>
    </recommendedName>
</protein>
<dbReference type="InterPro" id="IPR026749">
    <property type="entry name" value="Tmem135"/>
</dbReference>
<evidence type="ECO:0000313" key="4">
    <source>
        <dbReference type="Proteomes" id="UP000541444"/>
    </source>
</evidence>
<reference evidence="3 4" key="1">
    <citation type="journal article" date="2020" name="IScience">
        <title>Genome Sequencing of the Endangered Kingdonia uniflora (Circaeasteraceae, Ranunculales) Reveals Potential Mechanisms of Evolutionary Specialization.</title>
        <authorList>
            <person name="Sun Y."/>
            <person name="Deng T."/>
            <person name="Zhang A."/>
            <person name="Moore M.J."/>
            <person name="Landis J.B."/>
            <person name="Lin N."/>
            <person name="Zhang H."/>
            <person name="Zhang X."/>
            <person name="Huang J."/>
            <person name="Zhang X."/>
            <person name="Sun H."/>
            <person name="Wang H."/>
        </authorList>
    </citation>
    <scope>NUCLEOTIDE SEQUENCE [LARGE SCALE GENOMIC DNA]</scope>
    <source>
        <strain evidence="3">TB1705</strain>
        <tissue evidence="3">Leaf</tissue>
    </source>
</reference>
<organism evidence="3 4">
    <name type="scientific">Kingdonia uniflora</name>
    <dbReference type="NCBI Taxonomy" id="39325"/>
    <lineage>
        <taxon>Eukaryota</taxon>
        <taxon>Viridiplantae</taxon>
        <taxon>Streptophyta</taxon>
        <taxon>Embryophyta</taxon>
        <taxon>Tracheophyta</taxon>
        <taxon>Spermatophyta</taxon>
        <taxon>Magnoliopsida</taxon>
        <taxon>Ranunculales</taxon>
        <taxon>Circaeasteraceae</taxon>
        <taxon>Kingdonia</taxon>
    </lineage>
</organism>
<proteinExistence type="predicted"/>
<keyword evidence="1" id="KW-0479">Metal-binding</keyword>
<dbReference type="EMBL" id="JACGCM010002358">
    <property type="protein sequence ID" value="KAF6140601.1"/>
    <property type="molecule type" value="Genomic_DNA"/>
</dbReference>
<evidence type="ECO:0000313" key="3">
    <source>
        <dbReference type="EMBL" id="KAF6140601.1"/>
    </source>
</evidence>
<dbReference type="GO" id="GO:0003676">
    <property type="term" value="F:nucleic acid binding"/>
    <property type="evidence" value="ECO:0007669"/>
    <property type="project" value="InterPro"/>
</dbReference>
<keyword evidence="1" id="KW-0862">Zinc</keyword>